<dbReference type="InterPro" id="IPR008271">
    <property type="entry name" value="Ser/Thr_kinase_AS"/>
</dbReference>
<dbReference type="CDD" id="cd00063">
    <property type="entry name" value="FN3"/>
    <property type="match status" value="5"/>
</dbReference>
<reference evidence="25" key="1">
    <citation type="submission" date="2021-02" db="EMBL/GenBank/DDBJ databases">
        <authorList>
            <person name="Nowell W R."/>
        </authorList>
    </citation>
    <scope>NUCLEOTIDE SEQUENCE</scope>
</reference>
<evidence type="ECO:0000256" key="15">
    <source>
        <dbReference type="ARBA" id="ARBA00022842"/>
    </source>
</evidence>
<dbReference type="Pfam" id="PF07679">
    <property type="entry name" value="I-set"/>
    <property type="match status" value="9"/>
</dbReference>
<comment type="subcellular location">
    <subcellularLocation>
        <location evidence="2">Cytoplasm</location>
    </subcellularLocation>
</comment>
<evidence type="ECO:0000256" key="4">
    <source>
        <dbReference type="ARBA" id="ARBA00012513"/>
    </source>
</evidence>
<keyword evidence="16" id="KW-0112">Calmodulin-binding</keyword>
<feature type="compositionally biased region" description="Low complexity" evidence="21">
    <location>
        <begin position="1791"/>
        <end position="1809"/>
    </location>
</feature>
<evidence type="ECO:0000256" key="14">
    <source>
        <dbReference type="ARBA" id="ARBA00022840"/>
    </source>
</evidence>
<dbReference type="InterPro" id="IPR017441">
    <property type="entry name" value="Protein_kinase_ATP_BS"/>
</dbReference>
<feature type="domain" description="Ig-like" evidence="23">
    <location>
        <begin position="1981"/>
        <end position="2070"/>
    </location>
</feature>
<evidence type="ECO:0000256" key="5">
    <source>
        <dbReference type="ARBA" id="ARBA00022490"/>
    </source>
</evidence>
<dbReference type="SUPFAM" id="SSF48726">
    <property type="entry name" value="Immunoglobulin"/>
    <property type="match status" value="9"/>
</dbReference>
<evidence type="ECO:0000256" key="18">
    <source>
        <dbReference type="ARBA" id="ARBA00047899"/>
    </source>
</evidence>
<dbReference type="InterPro" id="IPR000719">
    <property type="entry name" value="Prot_kinase_dom"/>
</dbReference>
<dbReference type="FunFam" id="2.60.40.10:FF:000160">
    <property type="entry name" value="Titin a"/>
    <property type="match status" value="2"/>
</dbReference>
<protein>
    <recommendedName>
        <fullName evidence="4">non-specific serine/threonine protein kinase</fullName>
        <ecNumber evidence="4">2.7.11.1</ecNumber>
    </recommendedName>
</protein>
<dbReference type="SUPFAM" id="SSF49265">
    <property type="entry name" value="Fibronectin type III"/>
    <property type="match status" value="3"/>
</dbReference>
<dbReference type="FunFam" id="2.60.40.10:FF:000031">
    <property type="entry name" value="Myosin-binding protein C, slow type"/>
    <property type="match status" value="2"/>
</dbReference>
<dbReference type="Gene3D" id="2.60.40.10">
    <property type="entry name" value="Immunoglobulins"/>
    <property type="match status" value="14"/>
</dbReference>
<proteinExistence type="inferred from homology"/>
<evidence type="ECO:0000256" key="1">
    <source>
        <dbReference type="ARBA" id="ARBA00001946"/>
    </source>
</evidence>
<evidence type="ECO:0000259" key="23">
    <source>
        <dbReference type="PROSITE" id="PS50835"/>
    </source>
</evidence>
<evidence type="ECO:0000313" key="25">
    <source>
        <dbReference type="EMBL" id="CAF0932835.1"/>
    </source>
</evidence>
<dbReference type="GO" id="GO:0060298">
    <property type="term" value="P:positive regulation of sarcomere organization"/>
    <property type="evidence" value="ECO:0007669"/>
    <property type="project" value="UniProtKB-ARBA"/>
</dbReference>
<dbReference type="GO" id="GO:0004674">
    <property type="term" value="F:protein serine/threonine kinase activity"/>
    <property type="evidence" value="ECO:0007669"/>
    <property type="project" value="UniProtKB-KW"/>
</dbReference>
<dbReference type="Gene3D" id="3.30.200.20">
    <property type="entry name" value="Phosphorylase Kinase, domain 1"/>
    <property type="match status" value="1"/>
</dbReference>
<dbReference type="CDD" id="cd00096">
    <property type="entry name" value="Ig"/>
    <property type="match status" value="1"/>
</dbReference>
<keyword evidence="13" id="KW-0106">Calcium</keyword>
<keyword evidence="9" id="KW-0479">Metal-binding</keyword>
<feature type="region of interest" description="Disordered" evidence="21">
    <location>
        <begin position="886"/>
        <end position="923"/>
    </location>
</feature>
<dbReference type="Proteomes" id="UP000663829">
    <property type="component" value="Unassembled WGS sequence"/>
</dbReference>
<feature type="binding site" evidence="20">
    <location>
        <position position="989"/>
    </location>
    <ligand>
        <name>ATP</name>
        <dbReference type="ChEBI" id="CHEBI:30616"/>
    </ligand>
</feature>
<dbReference type="InterPro" id="IPR036179">
    <property type="entry name" value="Ig-like_dom_sf"/>
</dbReference>
<dbReference type="SUPFAM" id="SSF56112">
    <property type="entry name" value="Protein kinase-like (PK-like)"/>
    <property type="match status" value="1"/>
</dbReference>
<dbReference type="FunFam" id="2.60.40.10:FF:000003">
    <property type="entry name" value="Titin isoform E"/>
    <property type="match status" value="1"/>
</dbReference>
<dbReference type="InterPro" id="IPR036116">
    <property type="entry name" value="FN3_sf"/>
</dbReference>
<dbReference type="InterPro" id="IPR003961">
    <property type="entry name" value="FN3_dom"/>
</dbReference>
<dbReference type="Gene3D" id="1.10.510.10">
    <property type="entry name" value="Transferase(Phosphotransferase) domain 1"/>
    <property type="match status" value="1"/>
</dbReference>
<keyword evidence="11 20" id="KW-0547">Nucleotide-binding</keyword>
<dbReference type="PROSITE" id="PS00108">
    <property type="entry name" value="PROTEIN_KINASE_ST"/>
    <property type="match status" value="1"/>
</dbReference>
<gene>
    <name evidence="25" type="ORF">GPM918_LOCUS10279</name>
    <name evidence="26" type="ORF">SRO942_LOCUS10280</name>
</gene>
<dbReference type="GO" id="GO:0046872">
    <property type="term" value="F:metal ion binding"/>
    <property type="evidence" value="ECO:0007669"/>
    <property type="project" value="UniProtKB-KW"/>
</dbReference>
<dbReference type="SMART" id="SM00409">
    <property type="entry name" value="IG"/>
    <property type="match status" value="9"/>
</dbReference>
<dbReference type="PANTHER" id="PTHR13817">
    <property type="entry name" value="TITIN"/>
    <property type="match status" value="1"/>
</dbReference>
<dbReference type="PRINTS" id="PR00014">
    <property type="entry name" value="FNTYPEIII"/>
</dbReference>
<evidence type="ECO:0000256" key="10">
    <source>
        <dbReference type="ARBA" id="ARBA00022737"/>
    </source>
</evidence>
<keyword evidence="8" id="KW-0808">Transferase</keyword>
<dbReference type="SMART" id="SM00060">
    <property type="entry name" value="FN3"/>
    <property type="match status" value="5"/>
</dbReference>
<dbReference type="FunFam" id="1.10.510.10:FF:000321">
    <property type="entry name" value="Bent, isoform C"/>
    <property type="match status" value="1"/>
</dbReference>
<comment type="catalytic activity">
    <reaction evidence="19">
        <text>L-seryl-[protein] + ATP = O-phospho-L-seryl-[protein] + ADP + H(+)</text>
        <dbReference type="Rhea" id="RHEA:17989"/>
        <dbReference type="Rhea" id="RHEA-COMP:9863"/>
        <dbReference type="Rhea" id="RHEA-COMP:11604"/>
        <dbReference type="ChEBI" id="CHEBI:15378"/>
        <dbReference type="ChEBI" id="CHEBI:29999"/>
        <dbReference type="ChEBI" id="CHEBI:30616"/>
        <dbReference type="ChEBI" id="CHEBI:83421"/>
        <dbReference type="ChEBI" id="CHEBI:456216"/>
        <dbReference type="EC" id="2.7.11.1"/>
    </reaction>
</comment>
<evidence type="ECO:0000256" key="20">
    <source>
        <dbReference type="PROSITE-ProRule" id="PRU10141"/>
    </source>
</evidence>
<keyword evidence="6" id="KW-0723">Serine/threonine-protein kinase</keyword>
<feature type="domain" description="Fibronectin type-III" evidence="24">
    <location>
        <begin position="811"/>
        <end position="904"/>
    </location>
</feature>
<feature type="compositionally biased region" description="Basic and acidic residues" evidence="21">
    <location>
        <begin position="1872"/>
        <end position="1887"/>
    </location>
</feature>
<dbReference type="FunFam" id="2.60.40.10:FF:000425">
    <property type="entry name" value="Myosin light chain kinase"/>
    <property type="match status" value="2"/>
</dbReference>
<keyword evidence="5" id="KW-0963">Cytoplasm</keyword>
<keyword evidence="15" id="KW-0460">Magnesium</keyword>
<evidence type="ECO:0000256" key="9">
    <source>
        <dbReference type="ARBA" id="ARBA00022723"/>
    </source>
</evidence>
<feature type="compositionally biased region" description="Basic and acidic residues" evidence="21">
    <location>
        <begin position="905"/>
        <end position="923"/>
    </location>
</feature>
<feature type="domain" description="Protein kinase" evidence="22">
    <location>
        <begin position="960"/>
        <end position="1215"/>
    </location>
</feature>
<dbReference type="PROSITE" id="PS50835">
    <property type="entry name" value="IG_LIKE"/>
    <property type="match status" value="7"/>
</dbReference>
<evidence type="ECO:0000313" key="26">
    <source>
        <dbReference type="EMBL" id="CAF3710531.1"/>
    </source>
</evidence>
<evidence type="ECO:0000256" key="8">
    <source>
        <dbReference type="ARBA" id="ARBA00022679"/>
    </source>
</evidence>
<evidence type="ECO:0000256" key="3">
    <source>
        <dbReference type="ARBA" id="ARBA00006692"/>
    </source>
</evidence>
<dbReference type="Pfam" id="PF00041">
    <property type="entry name" value="fn3"/>
    <property type="match status" value="5"/>
</dbReference>
<dbReference type="EMBL" id="CAJOBC010002007">
    <property type="protein sequence ID" value="CAF3710531.1"/>
    <property type="molecule type" value="Genomic_DNA"/>
</dbReference>
<feature type="region of interest" description="Disordered" evidence="21">
    <location>
        <begin position="1569"/>
        <end position="1617"/>
    </location>
</feature>
<dbReference type="FunFam" id="2.60.40.10:FF:000056">
    <property type="entry name" value="twitchin isoform X4"/>
    <property type="match status" value="1"/>
</dbReference>
<dbReference type="GO" id="GO:0005524">
    <property type="term" value="F:ATP binding"/>
    <property type="evidence" value="ECO:0007669"/>
    <property type="project" value="UniProtKB-UniRule"/>
</dbReference>
<evidence type="ECO:0000256" key="7">
    <source>
        <dbReference type="ARBA" id="ARBA00022553"/>
    </source>
</evidence>
<evidence type="ECO:0000259" key="22">
    <source>
        <dbReference type="PROSITE" id="PS50011"/>
    </source>
</evidence>
<evidence type="ECO:0000313" key="27">
    <source>
        <dbReference type="Proteomes" id="UP000663829"/>
    </source>
</evidence>
<dbReference type="GO" id="GO:0031672">
    <property type="term" value="C:A band"/>
    <property type="evidence" value="ECO:0007669"/>
    <property type="project" value="UniProtKB-ARBA"/>
</dbReference>
<feature type="domain" description="Ig-like" evidence="23">
    <location>
        <begin position="1283"/>
        <end position="1371"/>
    </location>
</feature>
<dbReference type="EC" id="2.7.11.1" evidence="4"/>
<feature type="domain" description="Ig-like" evidence="23">
    <location>
        <begin position="1652"/>
        <end position="1740"/>
    </location>
</feature>
<evidence type="ECO:0000256" key="17">
    <source>
        <dbReference type="ARBA" id="ARBA00023319"/>
    </source>
</evidence>
<dbReference type="InterPro" id="IPR007110">
    <property type="entry name" value="Ig-like_dom"/>
</dbReference>
<dbReference type="InterPro" id="IPR003599">
    <property type="entry name" value="Ig_sub"/>
</dbReference>
<dbReference type="InterPro" id="IPR013098">
    <property type="entry name" value="Ig_I-set"/>
</dbReference>
<dbReference type="InterPro" id="IPR050964">
    <property type="entry name" value="Striated_Muscle_Regulatory"/>
</dbReference>
<accession>A0A814BXV6</accession>
<dbReference type="InterPro" id="IPR003598">
    <property type="entry name" value="Ig_sub2"/>
</dbReference>
<dbReference type="EMBL" id="CAJNOQ010002007">
    <property type="protein sequence ID" value="CAF0932835.1"/>
    <property type="molecule type" value="Genomic_DNA"/>
</dbReference>
<keyword evidence="27" id="KW-1185">Reference proteome</keyword>
<dbReference type="PROSITE" id="PS00107">
    <property type="entry name" value="PROTEIN_KINASE_ATP"/>
    <property type="match status" value="1"/>
</dbReference>
<dbReference type="FunFam" id="2.60.40.10:FF:000127">
    <property type="entry name" value="titin isoform X1"/>
    <property type="match status" value="1"/>
</dbReference>
<dbReference type="InterPro" id="IPR011009">
    <property type="entry name" value="Kinase-like_dom_sf"/>
</dbReference>
<feature type="compositionally biased region" description="Basic and acidic residues" evidence="21">
    <location>
        <begin position="1960"/>
        <end position="1989"/>
    </location>
</feature>
<dbReference type="SMART" id="SM00408">
    <property type="entry name" value="IGc2"/>
    <property type="match status" value="7"/>
</dbReference>
<dbReference type="PROSITE" id="PS50853">
    <property type="entry name" value="FN3"/>
    <property type="match status" value="5"/>
</dbReference>
<feature type="domain" description="Fibronectin type-III" evidence="24">
    <location>
        <begin position="135"/>
        <end position="226"/>
    </location>
</feature>
<evidence type="ECO:0000256" key="19">
    <source>
        <dbReference type="ARBA" id="ARBA00048679"/>
    </source>
</evidence>
<feature type="domain" description="Fibronectin type-III" evidence="24">
    <location>
        <begin position="519"/>
        <end position="614"/>
    </location>
</feature>
<comment type="catalytic activity">
    <reaction evidence="18">
        <text>L-threonyl-[protein] + ATP = O-phospho-L-threonyl-[protein] + ADP + H(+)</text>
        <dbReference type="Rhea" id="RHEA:46608"/>
        <dbReference type="Rhea" id="RHEA-COMP:11060"/>
        <dbReference type="Rhea" id="RHEA-COMP:11605"/>
        <dbReference type="ChEBI" id="CHEBI:15378"/>
        <dbReference type="ChEBI" id="CHEBI:30013"/>
        <dbReference type="ChEBI" id="CHEBI:30616"/>
        <dbReference type="ChEBI" id="CHEBI:61977"/>
        <dbReference type="ChEBI" id="CHEBI:456216"/>
        <dbReference type="EC" id="2.7.11.1"/>
    </reaction>
</comment>
<sequence length="2181" mass="243993">MNHGFKMLLKSNWVLYGIRKKYYISPKISDVPQGPSNVEVRGQTENSVTLKWDRPKNDGGSKVTQYQVEIRKPGSDAWEPASDFPLKGTELTVENLQPNKAYEFRVKAKNAAGWSQPTVLDRPVTLKPDYVPPSSPSTPEVKKVGKNFVELAWSPPTNDGGRYIVEKKPAGSDQWTKATPYTVLDNNVTVTDLPENGEFEFRVKAVNRAGESEPSGVTNRIKISEFPNGRKPTFTKKIADVNAAINSEVSFTADFESNPAPEVKWYRNGMELSPSGRYRISTKPNELTSTLTFMEVWETDNNSTITCELVNPLGKESCDAIFRVKTPPKLDREPGDQKVNLGETLKVKIPINGKGPYTFKVKKDDQSLPDDKRVRVQEFDDYIVVTIPDVEREDAGKYVINVANDSGSVNVPMKVKVTGPLEISNVSKDHCTLSWKPPKDDGGAKVQGYIVERRDTSRGADQWIPVTQACKDLSLTVPNLLENHEYEFRVMAINENGTSEPLRSSAPIVAKLPFKPPGAPGQPDVAEMTNTNVTLTWEKPTSDGGGPITGYWVEKKEQGTDKWTPVNLTPTQNTRLTVPNLVEDHTYEFRVTAENEAGKGNPSEASKACKVKDPNAATAPEFLKKLQDVEANEGKTVRLEVEVIGTPKPDIEWYKGTKEISDSMKYSMTRDGDKCVIVINNVTPDDVDEYSVKARNKGGSRMCRCNVSVRSPPRLRLPPKYQDVLNYDKGETIQIKIPYTGSPLPNVTLLHGDKDVTKANNVTVDVGDRAITLTIRNPDKNTSGPYKLKLENNLGEDEATLRLHVSDVPHAPRNAQVDSVTEDSAVISWRAPADDGGSFITNYVIEKLDPDTGRWIKCGTSRFTHFTAEKLQPNKSHQFRILAENIFGTGEPSEPTKPVETSDSDANRRGLGRKDDDLSRRKNKDLPKLDNYDRCFWDIWDKGRKPQQASLKRGSVYDYYDILEEIGRGAFGVVHRAIEKATGKTYAAKFIPTLTPADKSTVRREIEVMGDLNHPKLLHLHDAFEEEVEMVMITEFVAGGELFDRIADPNYKMTENEAKKYMRQICRGLEHMHENNIVHLDLKPENIMCETKTSTNIKICDFGLATKLDPNEVVKVSAATVEFAAPEIVDHDAVGFYTDMWAAGVLSYVILSGLSPFGGNDDNETIDNIRKCDVRFPNEAFGDISDEGKDFIKKLLLKNRNARMTVHDALDHPWLREDKPELDTRIPSSRFDKVRQRVRDRYAGWPDPACGIGRMAGWSSLRKNKPQEYNIYNSFWDRREAAPRFIIRPHNAHVLEGQNAEFDCRIIAVSPPVVSWYRDNNELRQSTKHLKKYDRNNYKLEIKRCLQEDKGEYVVKATNSYGDREYAVFLTVEHYIEDNLVSRLFIATIMSYYYDSSWSGFAHVLYGGSSKRYHFESPYAYRCLYKHRLLSRAQSSVPYSLPEAPRHEAREVSHQRRLPQDMEFDLWREPDAKPVFTFLLRPRLIQEGINCKLLCCVSGKPTPKWFKDRTQLSETDSHYITATVHGVCTLEISSCELADTGMFRCYATNPLGSDETSCFVHIEEVRRTRRAHSTMPGEDNRGHSRARSPSPSRTMGRDSSWREKLGAGEKPARDTLEVEKPSKDNIYCILLISNNTYSNILIEKREQRKEAPKFIDQLSSVTVFEGSTAKLRCEVKGKPTPTIEWLKNGESISKDSRINESYDDDVATLIIKKIKLEDDGEYICRASNDEGSDNSSAQLTVKAHVASADDESYAEYINKEDEVPTGTALTSEEAPVSAEQTSEAAPTTGSEVADTSAPAEAAATASTESVQPQSDGVASDTAAKQEEKLPSEAVAEIPADATIPTETAPVEAPVVAPAAKTSAPDTKTTTKKGAEEKKPAAAPEKKPLGTAAKKTVEPAKKPEPEKKDTKKVDEKKPEVGKKDTKKVEEKPKTDDKDTKKVEATPVAQPVEETPVAPPAEEEKKPEEDKKPKDKKDEEEKPAGKEEKVKFTKHVKSQNLMEGDPLLLECIGVGNNLNLVWLRNNKEIPENPEFKRERDGDNFRLNVTEVFPEDSGVFSALLEDSTSSRVSSCSVIIQASDEEPLDPNFVQFPQNLTVDESGKAKFNCKLSGTTPMTAQWNFQGKPIDVDSSRFVFTDAEPEFSMEIPIVLATDEGQYHVTLSNDKGKITAAFSLHVLVDQS</sequence>
<dbReference type="InterPro" id="IPR013783">
    <property type="entry name" value="Ig-like_fold"/>
</dbReference>
<evidence type="ECO:0000256" key="12">
    <source>
        <dbReference type="ARBA" id="ARBA00022777"/>
    </source>
</evidence>
<feature type="region of interest" description="Disordered" evidence="21">
    <location>
        <begin position="1767"/>
        <end position="1989"/>
    </location>
</feature>
<dbReference type="FunFam" id="2.60.40.10:FF:000107">
    <property type="entry name" value="Myosin, light chain kinase a"/>
    <property type="match status" value="3"/>
</dbReference>
<feature type="compositionally biased region" description="Basic and acidic residues" evidence="21">
    <location>
        <begin position="1894"/>
        <end position="1942"/>
    </location>
</feature>
<dbReference type="Proteomes" id="UP000681722">
    <property type="component" value="Unassembled WGS sequence"/>
</dbReference>
<comment type="caution">
    <text evidence="25">The sequence shown here is derived from an EMBL/GenBank/DDBJ whole genome shotgun (WGS) entry which is preliminary data.</text>
</comment>
<dbReference type="PANTHER" id="PTHR13817:SF151">
    <property type="entry name" value="TITIN"/>
    <property type="match status" value="1"/>
</dbReference>
<feature type="compositionally biased region" description="Basic and acidic residues" evidence="21">
    <location>
        <begin position="1595"/>
        <end position="1617"/>
    </location>
</feature>
<evidence type="ECO:0000256" key="21">
    <source>
        <dbReference type="SAM" id="MobiDB-lite"/>
    </source>
</evidence>
<name>A0A814BXV6_9BILA</name>
<evidence type="ECO:0000256" key="6">
    <source>
        <dbReference type="ARBA" id="ARBA00022527"/>
    </source>
</evidence>
<evidence type="ECO:0000259" key="24">
    <source>
        <dbReference type="PROSITE" id="PS50853"/>
    </source>
</evidence>
<evidence type="ECO:0000256" key="11">
    <source>
        <dbReference type="ARBA" id="ARBA00022741"/>
    </source>
</evidence>
<feature type="domain" description="Ig-like" evidence="23">
    <location>
        <begin position="232"/>
        <end position="311"/>
    </location>
</feature>
<feature type="compositionally biased region" description="Low complexity" evidence="21">
    <location>
        <begin position="1844"/>
        <end position="1859"/>
    </location>
</feature>
<evidence type="ECO:0000256" key="16">
    <source>
        <dbReference type="ARBA" id="ARBA00022860"/>
    </source>
</evidence>
<keyword evidence="7" id="KW-0597">Phosphoprotein</keyword>
<feature type="domain" description="Ig-like" evidence="23">
    <location>
        <begin position="2086"/>
        <end position="2175"/>
    </location>
</feature>
<dbReference type="GO" id="GO:0045989">
    <property type="term" value="P:positive regulation of striated muscle contraction"/>
    <property type="evidence" value="ECO:0007669"/>
    <property type="project" value="UniProtKB-ARBA"/>
</dbReference>
<feature type="domain" description="Ig-like" evidence="23">
    <location>
        <begin position="620"/>
        <end position="708"/>
    </location>
</feature>
<dbReference type="PROSITE" id="PS50011">
    <property type="entry name" value="PROTEIN_KINASE_DOM"/>
    <property type="match status" value="1"/>
</dbReference>
<comment type="similarity">
    <text evidence="3">Belongs to the protein kinase superfamily. CAMK Ser/Thr protein kinase family.</text>
</comment>
<dbReference type="SMART" id="SM00220">
    <property type="entry name" value="S_TKc"/>
    <property type="match status" value="1"/>
</dbReference>
<keyword evidence="12" id="KW-0418">Kinase</keyword>
<feature type="compositionally biased region" description="Polar residues" evidence="21">
    <location>
        <begin position="1778"/>
        <end position="1790"/>
    </location>
</feature>
<comment type="cofactor">
    <cofactor evidence="1">
        <name>Mg(2+)</name>
        <dbReference type="ChEBI" id="CHEBI:18420"/>
    </cofactor>
</comment>
<dbReference type="GO" id="GO:0005516">
    <property type="term" value="F:calmodulin binding"/>
    <property type="evidence" value="ECO:0007669"/>
    <property type="project" value="UniProtKB-KW"/>
</dbReference>
<dbReference type="Pfam" id="PF00069">
    <property type="entry name" value="Pkinase"/>
    <property type="match status" value="1"/>
</dbReference>
<feature type="domain" description="Fibronectin type-III" evidence="24">
    <location>
        <begin position="34"/>
        <end position="129"/>
    </location>
</feature>
<feature type="domain" description="Ig-like" evidence="23">
    <location>
        <begin position="1474"/>
        <end position="1557"/>
    </location>
</feature>
<organism evidence="25 27">
    <name type="scientific">Didymodactylos carnosus</name>
    <dbReference type="NCBI Taxonomy" id="1234261"/>
    <lineage>
        <taxon>Eukaryota</taxon>
        <taxon>Metazoa</taxon>
        <taxon>Spiralia</taxon>
        <taxon>Gnathifera</taxon>
        <taxon>Rotifera</taxon>
        <taxon>Eurotatoria</taxon>
        <taxon>Bdelloidea</taxon>
        <taxon>Philodinida</taxon>
        <taxon>Philodinidae</taxon>
        <taxon>Didymodactylos</taxon>
    </lineage>
</organism>
<evidence type="ECO:0000256" key="13">
    <source>
        <dbReference type="ARBA" id="ARBA00022837"/>
    </source>
</evidence>
<evidence type="ECO:0000256" key="2">
    <source>
        <dbReference type="ARBA" id="ARBA00004496"/>
    </source>
</evidence>
<keyword evidence="10" id="KW-0677">Repeat</keyword>
<keyword evidence="14 20" id="KW-0067">ATP-binding</keyword>
<keyword evidence="17" id="KW-0393">Immunoglobulin domain</keyword>
<dbReference type="OrthoDB" id="504170at2759"/>
<feature type="domain" description="Fibronectin type-III" evidence="24">
    <location>
        <begin position="417"/>
        <end position="513"/>
    </location>
</feature>